<evidence type="ECO:0000313" key="4">
    <source>
        <dbReference type="Proteomes" id="UP000268007"/>
    </source>
</evidence>
<keyword evidence="4" id="KW-1185">Reference proteome</keyword>
<dbReference type="InterPro" id="IPR002469">
    <property type="entry name" value="Peptidase_S9B_N"/>
</dbReference>
<comment type="caution">
    <text evidence="3">The sequence shown here is derived from an EMBL/GenBank/DDBJ whole genome shotgun (WGS) entry which is preliminary data.</text>
</comment>
<dbReference type="PANTHER" id="PTHR11731:SF118">
    <property type="entry name" value="BLR1971 PROTEIN"/>
    <property type="match status" value="1"/>
</dbReference>
<dbReference type="Gene3D" id="3.40.50.1820">
    <property type="entry name" value="alpha/beta hydrolase"/>
    <property type="match status" value="1"/>
</dbReference>
<feature type="domain" description="Peptidase S9 prolyl oligopeptidase catalytic" evidence="1">
    <location>
        <begin position="548"/>
        <end position="758"/>
    </location>
</feature>
<evidence type="ECO:0000313" key="3">
    <source>
        <dbReference type="EMBL" id="RKR85095.1"/>
    </source>
</evidence>
<dbReference type="PANTHER" id="PTHR11731">
    <property type="entry name" value="PROTEASE FAMILY S9B,C DIPEPTIDYL-PEPTIDASE IV-RELATED"/>
    <property type="match status" value="1"/>
</dbReference>
<reference evidence="3 4" key="1">
    <citation type="submission" date="2018-10" db="EMBL/GenBank/DDBJ databases">
        <title>Genomic Encyclopedia of Archaeal and Bacterial Type Strains, Phase II (KMG-II): from individual species to whole genera.</title>
        <authorList>
            <person name="Goeker M."/>
        </authorList>
    </citation>
    <scope>NUCLEOTIDE SEQUENCE [LARGE SCALE GENOMIC DNA]</scope>
    <source>
        <strain evidence="3 4">DSM 18602</strain>
    </source>
</reference>
<dbReference type="SUPFAM" id="SSF82171">
    <property type="entry name" value="DPP6 N-terminal domain-like"/>
    <property type="match status" value="1"/>
</dbReference>
<sequence length="764" mass="88192">MSLTLHQVYRYCFFTLFILLFAVPRLFAQKANFAAAEKYDIPQLKKRVGTDRVLPFFFKDSDRFWFIFDDEAGKNYYYIDPATRTKSLLVNKALVFKKLSELRHETIDTMALTISPPFNMQAAQSTVEIGYKGNKYAYNFYKHQLDTLPKQLPATPVPTVIGVRSPNKKWVLYARRCNLYLKKVGDSTETALSHDAAPYYSFDINESDSVNRKNTTANAVWLSNSQNFYVIRKDNRKVNTLSLVYSTNLPRPRLETYKYELPGDQYVAQYELFVGNTQSGKMYKVDAAKWPDQELSVVKADTNTGELFFLRKKRTRDEIELCAVNMQTGAVRTIINEVSKPYINMELFNVSVLNKGKDILWWSDRSGWGQYYHYSGSGQLINAVTQGSYTAGKILRIDTAKQTIYFYGYGKEPARNLYYAHLYKINWDGSKQTLLTPEDATHQVYFSTTGKYFIDNYSRINQTPVTVLRDNNGKIILEVERPHLKKLFDYGWRMPEPFTVKAKDGVTDLYGIMWKPFDFDPTKKYPVISQVYPGPQIETVWTDFTVFDKYNNAPLAQLGFIVVCMGHRGGSPLRDKKYATYGYGNLRDAPLEDDKYGLEQLAQRFSYIDINRVGIFGHSGGGMMSTAAICTYPDFYKVAVSSSGNHDDNIYNREWGEVYQGIKEITDTTKKAERRITYRFKTDVNQTLAKNLKGHLLLVTGETDQNVHPGNTYRVVDALIKANKNFDMLVLPGQSHHYDEIYQTYFEHRKWQYFAKYLLGDITN</sequence>
<dbReference type="InterPro" id="IPR029058">
    <property type="entry name" value="AB_hydrolase_fold"/>
</dbReference>
<proteinExistence type="predicted"/>
<name>A0A495J7Y4_9SPHI</name>
<feature type="domain" description="Dipeptidylpeptidase IV N-terminal" evidence="2">
    <location>
        <begin position="131"/>
        <end position="462"/>
    </location>
</feature>
<gene>
    <name evidence="3" type="ORF">BDD43_5351</name>
</gene>
<dbReference type="InterPro" id="IPR001375">
    <property type="entry name" value="Peptidase_S9_cat"/>
</dbReference>
<dbReference type="Pfam" id="PF00930">
    <property type="entry name" value="DPPIV_N"/>
    <property type="match status" value="1"/>
</dbReference>
<organism evidence="3 4">
    <name type="scientific">Mucilaginibacter gracilis</name>
    <dbReference type="NCBI Taxonomy" id="423350"/>
    <lineage>
        <taxon>Bacteria</taxon>
        <taxon>Pseudomonadati</taxon>
        <taxon>Bacteroidota</taxon>
        <taxon>Sphingobacteriia</taxon>
        <taxon>Sphingobacteriales</taxon>
        <taxon>Sphingobacteriaceae</taxon>
        <taxon>Mucilaginibacter</taxon>
    </lineage>
</organism>
<dbReference type="Proteomes" id="UP000268007">
    <property type="component" value="Unassembled WGS sequence"/>
</dbReference>
<dbReference type="GO" id="GO:0008236">
    <property type="term" value="F:serine-type peptidase activity"/>
    <property type="evidence" value="ECO:0007669"/>
    <property type="project" value="InterPro"/>
</dbReference>
<dbReference type="RefSeq" id="WP_121201176.1">
    <property type="nucleotide sequence ID" value="NZ_RBKU01000001.1"/>
</dbReference>
<protein>
    <submittedName>
        <fullName evidence="3">Prolyl oligopeptidase family protein</fullName>
    </submittedName>
</protein>
<evidence type="ECO:0000259" key="2">
    <source>
        <dbReference type="Pfam" id="PF00930"/>
    </source>
</evidence>
<dbReference type="AlphaFoldDB" id="A0A495J7Y4"/>
<dbReference type="InterPro" id="IPR050278">
    <property type="entry name" value="Serine_Prot_S9B/DPPIV"/>
</dbReference>
<dbReference type="Pfam" id="PF00326">
    <property type="entry name" value="Peptidase_S9"/>
    <property type="match status" value="1"/>
</dbReference>
<dbReference type="GO" id="GO:0006508">
    <property type="term" value="P:proteolysis"/>
    <property type="evidence" value="ECO:0007669"/>
    <property type="project" value="InterPro"/>
</dbReference>
<dbReference type="SUPFAM" id="SSF53474">
    <property type="entry name" value="alpha/beta-Hydrolases"/>
    <property type="match status" value="1"/>
</dbReference>
<accession>A0A495J7Y4</accession>
<dbReference type="EMBL" id="RBKU01000001">
    <property type="protein sequence ID" value="RKR85095.1"/>
    <property type="molecule type" value="Genomic_DNA"/>
</dbReference>
<dbReference type="Gene3D" id="2.140.10.30">
    <property type="entry name" value="Dipeptidylpeptidase IV, N-terminal domain"/>
    <property type="match status" value="1"/>
</dbReference>
<dbReference type="OrthoDB" id="9812921at2"/>
<evidence type="ECO:0000259" key="1">
    <source>
        <dbReference type="Pfam" id="PF00326"/>
    </source>
</evidence>